<accession>A0A3A8G350</accession>
<reference evidence="1 2" key="1">
    <citation type="submission" date="2018-09" db="EMBL/GenBank/DDBJ databases">
        <title>The draft genome of Acinetobacter spp. strains.</title>
        <authorList>
            <person name="Qin J."/>
            <person name="Feng Y."/>
            <person name="Zong Z."/>
        </authorList>
    </citation>
    <scope>NUCLEOTIDE SEQUENCE [LARGE SCALE GENOMIC DNA]</scope>
    <source>
        <strain evidence="1 2">WCHAc060002</strain>
    </source>
</reference>
<sequence length="276" mass="31891">MKTQFKPVALTFHGSSFKVTHPKQFGLLNIPLPTSALEQVLEFSWKMTFGKQGQHRAYRTGGSEIRTDLMVFRDVYRGKLGEVAFYYYCQQRPRVQQLSHIDFSCSGKGIWDCADFIVNDEHHISIKTTKDFGNLLYLEAKDWEIDLLQHKAIYKPNQHDQSKNRGIYDYFFLCRVKSNIDAIIHQISQEPQPVALDDLKLKLFRILKLQKPKLDIAGYISNSDLYQVLQQETFLLQAGTFVGKSAKPQDAENYYVQSGCMRPLMPWGSRPIQRSA</sequence>
<dbReference type="RefSeq" id="WP_120367394.1">
    <property type="nucleotide sequence ID" value="NZ_RAXZ01000008.1"/>
</dbReference>
<organism evidence="1 2">
    <name type="scientific">Acinetobacter cumulans</name>
    <dbReference type="NCBI Taxonomy" id="2136182"/>
    <lineage>
        <taxon>Bacteria</taxon>
        <taxon>Pseudomonadati</taxon>
        <taxon>Pseudomonadota</taxon>
        <taxon>Gammaproteobacteria</taxon>
        <taxon>Moraxellales</taxon>
        <taxon>Moraxellaceae</taxon>
        <taxon>Acinetobacter</taxon>
    </lineage>
</organism>
<comment type="caution">
    <text evidence="1">The sequence shown here is derived from an EMBL/GenBank/DDBJ whole genome shotgun (WGS) entry which is preliminary data.</text>
</comment>
<dbReference type="AlphaFoldDB" id="A0A3A8G350"/>
<evidence type="ECO:0000313" key="2">
    <source>
        <dbReference type="Proteomes" id="UP000281084"/>
    </source>
</evidence>
<name>A0A3A8G350_9GAMM</name>
<proteinExistence type="predicted"/>
<gene>
    <name evidence="1" type="ORF">D7V64_08220</name>
</gene>
<evidence type="ECO:0000313" key="1">
    <source>
        <dbReference type="EMBL" id="RKG52969.1"/>
    </source>
</evidence>
<dbReference type="EMBL" id="RAXZ01000008">
    <property type="protein sequence ID" value="RKG52969.1"/>
    <property type="molecule type" value="Genomic_DNA"/>
</dbReference>
<protein>
    <submittedName>
        <fullName evidence="1">Uncharacterized protein</fullName>
    </submittedName>
</protein>
<dbReference type="Proteomes" id="UP000281084">
    <property type="component" value="Unassembled WGS sequence"/>
</dbReference>